<accession>Q54158</accession>
<evidence type="ECO:0000313" key="1">
    <source>
        <dbReference type="EMBL" id="CAA80647.1"/>
    </source>
</evidence>
<proteinExistence type="predicted"/>
<feature type="non-terminal residue" evidence="1">
    <location>
        <position position="119"/>
    </location>
</feature>
<dbReference type="PIR" id="S34346">
    <property type="entry name" value="S34346"/>
</dbReference>
<name>Q54158_SHIFL</name>
<dbReference type="InterPro" id="IPR018880">
    <property type="entry name" value="Phage_P4_Ash"/>
</dbReference>
<dbReference type="Pfam" id="PF10554">
    <property type="entry name" value="Phage_ASH"/>
    <property type="match status" value="1"/>
</dbReference>
<reference evidence="1" key="1">
    <citation type="journal article" date="1994" name="J. Bacteriol.">
        <title>Division inhibition gene dicF of Escherichia coli reveals a widespread group of prophage sequences in bacterial genomes.</title>
        <authorList>
            <person name="Faubladier M."/>
            <person name="Bouche J.-P."/>
        </authorList>
    </citation>
    <scope>NUCLEOTIDE SEQUENCE</scope>
</reference>
<gene>
    <name evidence="1" type="primary">ORFB</name>
</gene>
<organism evidence="1">
    <name type="scientific">Shigella flexneri</name>
    <dbReference type="NCBI Taxonomy" id="623"/>
    <lineage>
        <taxon>Bacteria</taxon>
        <taxon>Pseudomonadati</taxon>
        <taxon>Pseudomonadota</taxon>
        <taxon>Gammaproteobacteria</taxon>
        <taxon>Enterobacterales</taxon>
        <taxon>Enterobacteriaceae</taxon>
        <taxon>Shigella</taxon>
    </lineage>
</organism>
<dbReference type="EMBL" id="Z23100">
    <property type="protein sequence ID" value="CAA80647.1"/>
    <property type="molecule type" value="Genomic_DNA"/>
</dbReference>
<protein>
    <submittedName>
        <fullName evidence="1">ORFB protein</fullName>
    </submittedName>
</protein>
<sequence length="119" mass="12593">MLNVAIENQNGWNYSASAPHKTGAGRGNPNVTRAHSRAEAVFLCVMHSSIQIMVGCAGQSQDWPGSRVTGISTPVRLTTLMVVENLGGELINLSLEDAIMATIPALSHPDVTIENGRAV</sequence>
<dbReference type="AlphaFoldDB" id="Q54158"/>